<sequence length="173" mass="20226">MHIADAIDYLKDEVGYSLQEKHHVYRTRSDGRRPTLSQLREAIYNLPSFMKLNSAYKVHISLARECMRVIQECKLRDLAYVEQDVAIGCDYNGNAIKNGLLEQELVEFLGNANIEQELLKCMSDEDKRAALNMNLLNRAKDPPRSERVHYEWNKQEHEQPKYRTSRFVPAIKD</sequence>
<evidence type="ECO:0000313" key="1">
    <source>
        <dbReference type="EMBL" id="KAJ1677440.1"/>
    </source>
</evidence>
<comment type="caution">
    <text evidence="1">The sequence shown here is derived from an EMBL/GenBank/DDBJ whole genome shotgun (WGS) entry which is preliminary data.</text>
</comment>
<proteinExistence type="predicted"/>
<organism evidence="1 2">
    <name type="scientific">Spiromyces aspiralis</name>
    <dbReference type="NCBI Taxonomy" id="68401"/>
    <lineage>
        <taxon>Eukaryota</taxon>
        <taxon>Fungi</taxon>
        <taxon>Fungi incertae sedis</taxon>
        <taxon>Zoopagomycota</taxon>
        <taxon>Kickxellomycotina</taxon>
        <taxon>Kickxellomycetes</taxon>
        <taxon>Kickxellales</taxon>
        <taxon>Kickxellaceae</taxon>
        <taxon>Spiromyces</taxon>
    </lineage>
</organism>
<keyword evidence="2" id="KW-1185">Reference proteome</keyword>
<dbReference type="EMBL" id="JAMZIH010002447">
    <property type="protein sequence ID" value="KAJ1677440.1"/>
    <property type="molecule type" value="Genomic_DNA"/>
</dbReference>
<evidence type="ECO:0000313" key="2">
    <source>
        <dbReference type="Proteomes" id="UP001145114"/>
    </source>
</evidence>
<reference evidence="1" key="1">
    <citation type="submission" date="2022-06" db="EMBL/GenBank/DDBJ databases">
        <title>Phylogenomic reconstructions and comparative analyses of Kickxellomycotina fungi.</title>
        <authorList>
            <person name="Reynolds N.K."/>
            <person name="Stajich J.E."/>
            <person name="Barry K."/>
            <person name="Grigoriev I.V."/>
            <person name="Crous P."/>
            <person name="Smith M.E."/>
        </authorList>
    </citation>
    <scope>NUCLEOTIDE SEQUENCE</scope>
    <source>
        <strain evidence="1">RSA 2271</strain>
    </source>
</reference>
<feature type="non-terminal residue" evidence="1">
    <location>
        <position position="173"/>
    </location>
</feature>
<accession>A0ACC1HPY1</accession>
<name>A0ACC1HPY1_9FUNG</name>
<gene>
    <name evidence="1" type="primary">sec1_6</name>
    <name evidence="1" type="ORF">EV182_006171</name>
</gene>
<protein>
    <submittedName>
        <fullName evidence="1">Syntaxin binding protein 1</fullName>
    </submittedName>
</protein>
<dbReference type="Proteomes" id="UP001145114">
    <property type="component" value="Unassembled WGS sequence"/>
</dbReference>